<dbReference type="PANTHER" id="PTHR43156:SF2">
    <property type="entry name" value="STAGE II SPORULATION PROTEIN E"/>
    <property type="match status" value="1"/>
</dbReference>
<dbReference type="Gene3D" id="3.30.450.20">
    <property type="entry name" value="PAS domain"/>
    <property type="match status" value="1"/>
</dbReference>
<reference evidence="4 5" key="1">
    <citation type="submission" date="2018-08" db="EMBL/GenBank/DDBJ databases">
        <title>Sequencing the genomes of 1000 actinobacteria strains.</title>
        <authorList>
            <person name="Klenk H.-P."/>
        </authorList>
    </citation>
    <scope>NUCLEOTIDE SEQUENCE [LARGE SCALE GENOMIC DNA]</scope>
    <source>
        <strain evidence="4 5">DSM 43927</strain>
    </source>
</reference>
<dbReference type="GO" id="GO:0016791">
    <property type="term" value="F:phosphatase activity"/>
    <property type="evidence" value="ECO:0007669"/>
    <property type="project" value="TreeGrafter"/>
</dbReference>
<gene>
    <name evidence="4" type="ORF">DFJ69_6741</name>
</gene>
<evidence type="ECO:0000256" key="1">
    <source>
        <dbReference type="ARBA" id="ARBA00022801"/>
    </source>
</evidence>
<feature type="domain" description="PPM-type phosphatase" evidence="3">
    <location>
        <begin position="401"/>
        <end position="612"/>
    </location>
</feature>
<comment type="caution">
    <text evidence="4">The sequence shown here is derived from an EMBL/GenBank/DDBJ whole genome shotgun (WGS) entry which is preliminary data.</text>
</comment>
<dbReference type="SUPFAM" id="SSF81606">
    <property type="entry name" value="PP2C-like"/>
    <property type="match status" value="1"/>
</dbReference>
<dbReference type="CDD" id="cd00130">
    <property type="entry name" value="PAS"/>
    <property type="match status" value="1"/>
</dbReference>
<evidence type="ECO:0000313" key="4">
    <source>
        <dbReference type="EMBL" id="REF01142.1"/>
    </source>
</evidence>
<dbReference type="PANTHER" id="PTHR43156">
    <property type="entry name" value="STAGE II SPORULATION PROTEIN E-RELATED"/>
    <property type="match status" value="1"/>
</dbReference>
<dbReference type="Proteomes" id="UP000256661">
    <property type="component" value="Unassembled WGS sequence"/>
</dbReference>
<evidence type="ECO:0000256" key="2">
    <source>
        <dbReference type="SAM" id="MobiDB-lite"/>
    </source>
</evidence>
<keyword evidence="5" id="KW-1185">Reference proteome</keyword>
<proteinExistence type="predicted"/>
<feature type="compositionally biased region" description="Basic and acidic residues" evidence="2">
    <location>
        <begin position="97"/>
        <end position="107"/>
    </location>
</feature>
<dbReference type="InterPro" id="IPR036457">
    <property type="entry name" value="PPM-type-like_dom_sf"/>
</dbReference>
<accession>A0A3D9TBK6</accession>
<sequence>MRPIGKARTVEGISGGGETLEQSLIQQAARVLASRYNGDPADGYQYLSALARDRGTTLTRTARSVLGERDAARDGARGEGAGHVFDSSRYLRRTHPKAMERSDKEPPSFDDVPDPPEWVDSVLAAIHVYGCYCLPLRIDGRIADFVVVRANERAADIAAPGSSLIGCRLTDINPNVLSSGLFDEHVRAFESGEPFSRGPFEYIGVRNGRFEPSTATMKSVRAGPGLLITWELQPEEDQLLARWRQSERLAGLGWAEWNLFTDEIVWTRRMYDIFGRDPASGPLRMDEMPALLLPEDLAEMEEAVRTVFEHREATTGEYRIKQRTGIRHVTLMMEPVLDADADPVAVRILAQEITGRRRRERALAATQQRMLDEHRRAEEERRFATRLREVILPLQAFPMTLPGLVVGARYLATERIGGDWHKARPLPDGRVLLAIGDAMGHGLEAATLMAQMRAGLAGLAYTGAEADHLMTWLNELVRAEAGGEVITGTALLGHFEVETRHLSWVRAGHPPPILVRGGDAWLLEAEAGPLLGVLHDPEYPLTETSLEPDDLLLLYTDGIVDRRDEDLDGATERLMEAAAVATGSVEDRLDAVIRAMRADRTEDDVCLMAAWIR</sequence>
<dbReference type="OrthoDB" id="7943561at2"/>
<protein>
    <submittedName>
        <fullName evidence="4">Serine phosphatase RsbU (Regulator of sigma subunit)</fullName>
    </submittedName>
</protein>
<organism evidence="4 5">
    <name type="scientific">Thermomonospora umbrina</name>
    <dbReference type="NCBI Taxonomy" id="111806"/>
    <lineage>
        <taxon>Bacteria</taxon>
        <taxon>Bacillati</taxon>
        <taxon>Actinomycetota</taxon>
        <taxon>Actinomycetes</taxon>
        <taxon>Streptosporangiales</taxon>
        <taxon>Thermomonosporaceae</taxon>
        <taxon>Thermomonospora</taxon>
    </lineage>
</organism>
<dbReference type="SMART" id="SM00331">
    <property type="entry name" value="PP2C_SIG"/>
    <property type="match status" value="1"/>
</dbReference>
<dbReference type="Pfam" id="PF08447">
    <property type="entry name" value="PAS_3"/>
    <property type="match status" value="1"/>
</dbReference>
<dbReference type="InterPro" id="IPR052016">
    <property type="entry name" value="Bact_Sigma-Reg"/>
</dbReference>
<dbReference type="EMBL" id="QTTT01000001">
    <property type="protein sequence ID" value="REF01142.1"/>
    <property type="molecule type" value="Genomic_DNA"/>
</dbReference>
<feature type="region of interest" description="Disordered" evidence="2">
    <location>
        <begin position="92"/>
        <end position="113"/>
    </location>
</feature>
<dbReference type="InterPro" id="IPR001932">
    <property type="entry name" value="PPM-type_phosphatase-like_dom"/>
</dbReference>
<dbReference type="InterPro" id="IPR036388">
    <property type="entry name" value="WH-like_DNA-bd_sf"/>
</dbReference>
<dbReference type="SUPFAM" id="SSF55785">
    <property type="entry name" value="PYP-like sensor domain (PAS domain)"/>
    <property type="match status" value="1"/>
</dbReference>
<dbReference type="Gene3D" id="3.60.40.10">
    <property type="entry name" value="PPM-type phosphatase domain"/>
    <property type="match status" value="1"/>
</dbReference>
<dbReference type="InterPro" id="IPR013655">
    <property type="entry name" value="PAS_fold_3"/>
</dbReference>
<dbReference type="Pfam" id="PF07228">
    <property type="entry name" value="SpoIIE"/>
    <property type="match status" value="1"/>
</dbReference>
<name>A0A3D9TBK6_9ACTN</name>
<evidence type="ECO:0000313" key="5">
    <source>
        <dbReference type="Proteomes" id="UP000256661"/>
    </source>
</evidence>
<dbReference type="InterPro" id="IPR035965">
    <property type="entry name" value="PAS-like_dom_sf"/>
</dbReference>
<dbReference type="InterPro" id="IPR000014">
    <property type="entry name" value="PAS"/>
</dbReference>
<dbReference type="Gene3D" id="1.10.10.10">
    <property type="entry name" value="Winged helix-like DNA-binding domain superfamily/Winged helix DNA-binding domain"/>
    <property type="match status" value="1"/>
</dbReference>
<dbReference type="AlphaFoldDB" id="A0A3D9TBK6"/>
<keyword evidence="1" id="KW-0378">Hydrolase</keyword>
<evidence type="ECO:0000259" key="3">
    <source>
        <dbReference type="SMART" id="SM00331"/>
    </source>
</evidence>